<dbReference type="InterPro" id="IPR058383">
    <property type="entry name" value="DUF8070"/>
</dbReference>
<gene>
    <name evidence="3" type="ORF">C480_07807</name>
</gene>
<reference evidence="3 4" key="1">
    <citation type="journal article" date="2014" name="PLoS Genet.">
        <title>Phylogenetically driven sequencing of extremely halophilic archaea reveals strategies for static and dynamic osmo-response.</title>
        <authorList>
            <person name="Becker E.A."/>
            <person name="Seitzer P.M."/>
            <person name="Tritt A."/>
            <person name="Larsen D."/>
            <person name="Krusor M."/>
            <person name="Yao A.I."/>
            <person name="Wu D."/>
            <person name="Madern D."/>
            <person name="Eisen J.A."/>
            <person name="Darling A.E."/>
            <person name="Facciotti M.T."/>
        </authorList>
    </citation>
    <scope>NUCLEOTIDE SEQUENCE [LARGE SCALE GENOMIC DNA]</scope>
    <source>
        <strain evidence="3 4">DSM 13077</strain>
    </source>
</reference>
<name>M0B7X8_9EURY</name>
<accession>M0B7X8</accession>
<feature type="transmembrane region" description="Helical" evidence="1">
    <location>
        <begin position="26"/>
        <end position="43"/>
    </location>
</feature>
<organism evidence="3 4">
    <name type="scientific">Natrialba aegyptia DSM 13077</name>
    <dbReference type="NCBI Taxonomy" id="1227491"/>
    <lineage>
        <taxon>Archaea</taxon>
        <taxon>Methanobacteriati</taxon>
        <taxon>Methanobacteriota</taxon>
        <taxon>Stenosarchaea group</taxon>
        <taxon>Halobacteria</taxon>
        <taxon>Halobacteriales</taxon>
        <taxon>Natrialbaceae</taxon>
        <taxon>Natrialba</taxon>
    </lineage>
</organism>
<dbReference type="RefSeq" id="WP_006665050.1">
    <property type="nucleotide sequence ID" value="NZ_AOIP01000016.1"/>
</dbReference>
<evidence type="ECO:0000256" key="1">
    <source>
        <dbReference type="SAM" id="Phobius"/>
    </source>
</evidence>
<protein>
    <recommendedName>
        <fullName evidence="2">DUF8070 domain-containing protein</fullName>
    </recommendedName>
</protein>
<dbReference type="PATRIC" id="fig|1227491.4.peg.1609"/>
<feature type="transmembrane region" description="Helical" evidence="1">
    <location>
        <begin position="81"/>
        <end position="99"/>
    </location>
</feature>
<proteinExistence type="predicted"/>
<keyword evidence="1" id="KW-0812">Transmembrane</keyword>
<dbReference type="EMBL" id="AOIP01000016">
    <property type="protein sequence ID" value="ELZ06915.1"/>
    <property type="molecule type" value="Genomic_DNA"/>
</dbReference>
<comment type="caution">
    <text evidence="3">The sequence shown here is derived from an EMBL/GenBank/DDBJ whole genome shotgun (WGS) entry which is preliminary data.</text>
</comment>
<sequence length="104" mass="10535">MDTGVLGLLTVGLVYALTYSGPYIIGLAALGVLLVALGGGAAAQAPAGGSGYNDDSGLHLMGDDMDIWPGSSPNLSVRVRLLFYGIGLVGWSLIVLGLFSSSLH</sequence>
<keyword evidence="4" id="KW-1185">Reference proteome</keyword>
<evidence type="ECO:0000313" key="3">
    <source>
        <dbReference type="EMBL" id="ELZ06915.1"/>
    </source>
</evidence>
<keyword evidence="1" id="KW-0472">Membrane</keyword>
<dbReference type="Pfam" id="PF26267">
    <property type="entry name" value="DUF8070"/>
    <property type="match status" value="1"/>
</dbReference>
<evidence type="ECO:0000313" key="4">
    <source>
        <dbReference type="Proteomes" id="UP000011591"/>
    </source>
</evidence>
<keyword evidence="1" id="KW-1133">Transmembrane helix</keyword>
<dbReference type="AlphaFoldDB" id="M0B7X8"/>
<feature type="domain" description="DUF8070" evidence="2">
    <location>
        <begin position="1"/>
        <end position="104"/>
    </location>
</feature>
<dbReference type="Proteomes" id="UP000011591">
    <property type="component" value="Unassembled WGS sequence"/>
</dbReference>
<evidence type="ECO:0000259" key="2">
    <source>
        <dbReference type="Pfam" id="PF26267"/>
    </source>
</evidence>